<feature type="domain" description="C2H2-type" evidence="2">
    <location>
        <begin position="475"/>
        <end position="498"/>
    </location>
</feature>
<evidence type="ECO:0000313" key="4">
    <source>
        <dbReference type="Proteomes" id="UP000054988"/>
    </source>
</evidence>
<feature type="compositionally biased region" description="Low complexity" evidence="1">
    <location>
        <begin position="413"/>
        <end position="434"/>
    </location>
</feature>
<feature type="region of interest" description="Disordered" evidence="1">
    <location>
        <begin position="1"/>
        <end position="91"/>
    </location>
</feature>
<protein>
    <recommendedName>
        <fullName evidence="2">C2H2-type domain-containing protein</fullName>
    </recommendedName>
</protein>
<proteinExistence type="predicted"/>
<dbReference type="AlphaFoldDB" id="A0A0W0FTE5"/>
<name>A0A0W0FTE5_MONRR</name>
<feature type="region of interest" description="Disordered" evidence="1">
    <location>
        <begin position="409"/>
        <end position="434"/>
    </location>
</feature>
<evidence type="ECO:0000313" key="3">
    <source>
        <dbReference type="EMBL" id="KTB39621.1"/>
    </source>
</evidence>
<organism evidence="3 4">
    <name type="scientific">Moniliophthora roreri</name>
    <name type="common">Frosty pod rot fungus</name>
    <name type="synonym">Monilia roreri</name>
    <dbReference type="NCBI Taxonomy" id="221103"/>
    <lineage>
        <taxon>Eukaryota</taxon>
        <taxon>Fungi</taxon>
        <taxon>Dikarya</taxon>
        <taxon>Basidiomycota</taxon>
        <taxon>Agaricomycotina</taxon>
        <taxon>Agaricomycetes</taxon>
        <taxon>Agaricomycetidae</taxon>
        <taxon>Agaricales</taxon>
        <taxon>Marasmiineae</taxon>
        <taxon>Marasmiaceae</taxon>
        <taxon>Moniliophthora</taxon>
    </lineage>
</organism>
<dbReference type="Proteomes" id="UP000054988">
    <property type="component" value="Unassembled WGS sequence"/>
</dbReference>
<dbReference type="PROSITE" id="PS00028">
    <property type="entry name" value="ZINC_FINGER_C2H2_1"/>
    <property type="match status" value="1"/>
</dbReference>
<dbReference type="InterPro" id="IPR013087">
    <property type="entry name" value="Znf_C2H2_type"/>
</dbReference>
<dbReference type="Gene3D" id="3.30.160.60">
    <property type="entry name" value="Classic Zinc Finger"/>
    <property type="match status" value="1"/>
</dbReference>
<evidence type="ECO:0000256" key="1">
    <source>
        <dbReference type="SAM" id="MobiDB-lite"/>
    </source>
</evidence>
<feature type="compositionally biased region" description="Polar residues" evidence="1">
    <location>
        <begin position="48"/>
        <end position="58"/>
    </location>
</feature>
<gene>
    <name evidence="3" type="ORF">WG66_7804</name>
</gene>
<dbReference type="EMBL" id="LATX01001657">
    <property type="protein sequence ID" value="KTB39621.1"/>
    <property type="molecule type" value="Genomic_DNA"/>
</dbReference>
<accession>A0A0W0FTE5</accession>
<feature type="region of interest" description="Disordered" evidence="1">
    <location>
        <begin position="331"/>
        <end position="353"/>
    </location>
</feature>
<feature type="compositionally biased region" description="Low complexity" evidence="1">
    <location>
        <begin position="1"/>
        <end position="31"/>
    </location>
</feature>
<comment type="caution">
    <text evidence="3">The sequence shown here is derived from an EMBL/GenBank/DDBJ whole genome shotgun (WGS) entry which is preliminary data.</text>
</comment>
<reference evidence="3 4" key="1">
    <citation type="submission" date="2015-12" db="EMBL/GenBank/DDBJ databases">
        <title>Draft genome sequence of Moniliophthora roreri, the causal agent of frosty pod rot of cacao.</title>
        <authorList>
            <person name="Aime M.C."/>
            <person name="Diaz-Valderrama J.R."/>
            <person name="Kijpornyongpan T."/>
            <person name="Phillips-Mora W."/>
        </authorList>
    </citation>
    <scope>NUCLEOTIDE SEQUENCE [LARGE SCALE GENOMIC DNA]</scope>
    <source>
        <strain evidence="3 4">MCA 2952</strain>
    </source>
</reference>
<dbReference type="SMART" id="SM00355">
    <property type="entry name" value="ZnF_C2H2"/>
    <property type="match status" value="2"/>
</dbReference>
<sequence length="555" mass="61176">MHGSLNSSPSGSLSLMQPSSTTSPLTNPNSSCPGGFLDSLYEDVAPFPNNQPEINSLQEPEEEAAETEEARRLRRGKWKATDSADKQGNNNGYLAFGGEGMSAGTSYDVSDDFIPDLTEETWHGFGSVASSSAIDHIPSQNSDIDPPPFNNAAPPASTLSPNQVFQHYVLPGVSSEDAQWTPLHFRTLCYSINCIKQHRYLNPHTKSEWEQMLSAFMNEILRYLHTQVGKFYEPRRFDFTPLWNERLPIPVASLMDETIFVKVDDLDRPVLQCDPALASSTTDSHIFRYYLRRPDYEAVSAPRALSDLPTIRQVVLRQLPFTPINEPVLDHHTSGSSIGEVPSTVRPATSYSGQTVNNPSVEGIYNDAFHQQSFNWDLYLNNYGLNQQSSLLDLQGLCLLLGPYAAKGEPRAASDSSGTSSSQPTTASSKNSSALSTATGLSSIASSSRNTTLDLSGVKRAREDAAPPDAGGFFCRWQGCENSYDSRNALLNHIVNDHKPPTKTEAGKRKIPCVFHCRWVGCKNKRGNGYADWTVLKKHMKSAHLGMRHKKKTGQ</sequence>
<evidence type="ECO:0000259" key="2">
    <source>
        <dbReference type="PROSITE" id="PS00028"/>
    </source>
</evidence>